<dbReference type="SUPFAM" id="SSF54695">
    <property type="entry name" value="POZ domain"/>
    <property type="match status" value="1"/>
</dbReference>
<dbReference type="PANTHER" id="PTHR14499:SF136">
    <property type="entry name" value="GH08630P"/>
    <property type="match status" value="1"/>
</dbReference>
<evidence type="ECO:0000313" key="3">
    <source>
        <dbReference type="EnsemblMetazoa" id="CapteP135581"/>
    </source>
</evidence>
<dbReference type="EMBL" id="AMQN01003579">
    <property type="status" value="NOT_ANNOTATED_CDS"/>
    <property type="molecule type" value="Genomic_DNA"/>
</dbReference>
<evidence type="ECO:0000259" key="1">
    <source>
        <dbReference type="Pfam" id="PF02214"/>
    </source>
</evidence>
<feature type="domain" description="Potassium channel tetramerisation-type BTB" evidence="1">
    <location>
        <begin position="9"/>
        <end position="95"/>
    </location>
</feature>
<dbReference type="Pfam" id="PF02214">
    <property type="entry name" value="BTB_2"/>
    <property type="match status" value="1"/>
</dbReference>
<dbReference type="EMBL" id="KB312171">
    <property type="protein sequence ID" value="ELT87756.1"/>
    <property type="molecule type" value="Genomic_DNA"/>
</dbReference>
<dbReference type="InterPro" id="IPR003131">
    <property type="entry name" value="T1-type_BTB"/>
</dbReference>
<dbReference type="OrthoDB" id="2414723at2759"/>
<gene>
    <name evidence="2" type="ORF">CAPTEDRAFT_135581</name>
</gene>
<keyword evidence="4" id="KW-1185">Reference proteome</keyword>
<dbReference type="HOGENOM" id="CLU_124090_2_0_1"/>
<dbReference type="InterPro" id="IPR011333">
    <property type="entry name" value="SKP1/BTB/POZ_sf"/>
</dbReference>
<dbReference type="Gene3D" id="3.30.710.10">
    <property type="entry name" value="Potassium Channel Kv1.1, Chain A"/>
    <property type="match status" value="1"/>
</dbReference>
<organism evidence="2">
    <name type="scientific">Capitella teleta</name>
    <name type="common">Polychaete worm</name>
    <dbReference type="NCBI Taxonomy" id="283909"/>
    <lineage>
        <taxon>Eukaryota</taxon>
        <taxon>Metazoa</taxon>
        <taxon>Spiralia</taxon>
        <taxon>Lophotrochozoa</taxon>
        <taxon>Annelida</taxon>
        <taxon>Polychaeta</taxon>
        <taxon>Sedentaria</taxon>
        <taxon>Scolecida</taxon>
        <taxon>Capitellidae</taxon>
        <taxon>Capitella</taxon>
    </lineage>
</organism>
<name>R7T4K9_CAPTE</name>
<proteinExistence type="predicted"/>
<protein>
    <recommendedName>
        <fullName evidence="1">Potassium channel tetramerisation-type BTB domain-containing protein</fullName>
    </recommendedName>
</protein>
<dbReference type="Proteomes" id="UP000014760">
    <property type="component" value="Unassembled WGS sequence"/>
</dbReference>
<dbReference type="GO" id="GO:0051260">
    <property type="term" value="P:protein homooligomerization"/>
    <property type="evidence" value="ECO:0007669"/>
    <property type="project" value="InterPro"/>
</dbReference>
<reference evidence="2 4" key="2">
    <citation type="journal article" date="2013" name="Nature">
        <title>Insights into bilaterian evolution from three spiralian genomes.</title>
        <authorList>
            <person name="Simakov O."/>
            <person name="Marletaz F."/>
            <person name="Cho S.J."/>
            <person name="Edsinger-Gonzales E."/>
            <person name="Havlak P."/>
            <person name="Hellsten U."/>
            <person name="Kuo D.H."/>
            <person name="Larsson T."/>
            <person name="Lv J."/>
            <person name="Arendt D."/>
            <person name="Savage R."/>
            <person name="Osoegawa K."/>
            <person name="de Jong P."/>
            <person name="Grimwood J."/>
            <person name="Chapman J.A."/>
            <person name="Shapiro H."/>
            <person name="Aerts A."/>
            <person name="Otillar R.P."/>
            <person name="Terry A.Y."/>
            <person name="Boore J.L."/>
            <person name="Grigoriev I.V."/>
            <person name="Lindberg D.R."/>
            <person name="Seaver E.C."/>
            <person name="Weisblat D.A."/>
            <person name="Putnam N.H."/>
            <person name="Rokhsar D.S."/>
        </authorList>
    </citation>
    <scope>NUCLEOTIDE SEQUENCE</scope>
    <source>
        <strain evidence="2 4">I ESC-2004</strain>
    </source>
</reference>
<dbReference type="STRING" id="283909.R7T4K9"/>
<sequence length="97" mass="10998">MLQDHQTLVRLNVGGICHTTSKSTLTRYPESHLAAMFSRSVPPILDDTGALFIDRDGQLFQYVLNFLRSPKLPLITDTKLLDQLSIEAEYYQLDAMV</sequence>
<feature type="non-terminal residue" evidence="2">
    <location>
        <position position="97"/>
    </location>
</feature>
<dbReference type="PANTHER" id="PTHR14499">
    <property type="entry name" value="POTASSIUM CHANNEL TETRAMERIZATION DOMAIN-CONTAINING"/>
    <property type="match status" value="1"/>
</dbReference>
<reference evidence="4" key="1">
    <citation type="submission" date="2012-12" db="EMBL/GenBank/DDBJ databases">
        <authorList>
            <person name="Hellsten U."/>
            <person name="Grimwood J."/>
            <person name="Chapman J.A."/>
            <person name="Shapiro H."/>
            <person name="Aerts A."/>
            <person name="Otillar R.P."/>
            <person name="Terry A.Y."/>
            <person name="Boore J.L."/>
            <person name="Simakov O."/>
            <person name="Marletaz F."/>
            <person name="Cho S.-J."/>
            <person name="Edsinger-Gonzales E."/>
            <person name="Havlak P."/>
            <person name="Kuo D.-H."/>
            <person name="Larsson T."/>
            <person name="Lv J."/>
            <person name="Arendt D."/>
            <person name="Savage R."/>
            <person name="Osoegawa K."/>
            <person name="de Jong P."/>
            <person name="Lindberg D.R."/>
            <person name="Seaver E.C."/>
            <person name="Weisblat D.A."/>
            <person name="Putnam N.H."/>
            <person name="Grigoriev I.V."/>
            <person name="Rokhsar D.S."/>
        </authorList>
    </citation>
    <scope>NUCLEOTIDE SEQUENCE</scope>
    <source>
        <strain evidence="4">I ESC-2004</strain>
    </source>
</reference>
<evidence type="ECO:0000313" key="2">
    <source>
        <dbReference type="EMBL" id="ELT87756.1"/>
    </source>
</evidence>
<evidence type="ECO:0000313" key="4">
    <source>
        <dbReference type="Proteomes" id="UP000014760"/>
    </source>
</evidence>
<dbReference type="AlphaFoldDB" id="R7T4K9"/>
<reference evidence="3" key="3">
    <citation type="submission" date="2015-06" db="UniProtKB">
        <authorList>
            <consortium name="EnsemblMetazoa"/>
        </authorList>
    </citation>
    <scope>IDENTIFICATION</scope>
</reference>
<accession>R7T4K9</accession>
<dbReference type="EnsemblMetazoa" id="CapteT135581">
    <property type="protein sequence ID" value="CapteP135581"/>
    <property type="gene ID" value="CapteG135581"/>
</dbReference>
<dbReference type="OMA" id="FYEINQL"/>